<feature type="compositionally biased region" description="Basic and acidic residues" evidence="14">
    <location>
        <begin position="327"/>
        <end position="336"/>
    </location>
</feature>
<dbReference type="Proteomes" id="UP000663870">
    <property type="component" value="Unassembled WGS sequence"/>
</dbReference>
<evidence type="ECO:0000256" key="1">
    <source>
        <dbReference type="ARBA" id="ARBA00002213"/>
    </source>
</evidence>
<feature type="region of interest" description="Disordered" evidence="14">
    <location>
        <begin position="235"/>
        <end position="275"/>
    </location>
</feature>
<keyword evidence="8" id="KW-0282">Flagellum</keyword>
<feature type="compositionally biased region" description="Polar residues" evidence="14">
    <location>
        <begin position="235"/>
        <end position="246"/>
    </location>
</feature>
<evidence type="ECO:0000256" key="14">
    <source>
        <dbReference type="SAM" id="MobiDB-lite"/>
    </source>
</evidence>
<dbReference type="EMBL" id="CAJNOL010001346">
    <property type="protein sequence ID" value="CAF1340995.1"/>
    <property type="molecule type" value="Genomic_DNA"/>
</dbReference>
<dbReference type="PANTHER" id="PTHR14320">
    <property type="entry name" value="COILED-COIL DOMAIN-CONTAINING PROTEIN 181"/>
    <property type="match status" value="1"/>
</dbReference>
<evidence type="ECO:0000256" key="10">
    <source>
        <dbReference type="ARBA" id="ARBA00023069"/>
    </source>
</evidence>
<feature type="region of interest" description="Disordered" evidence="14">
    <location>
        <begin position="506"/>
        <end position="525"/>
    </location>
</feature>
<evidence type="ECO:0000256" key="6">
    <source>
        <dbReference type="ARBA" id="ARBA00022490"/>
    </source>
</evidence>
<organism evidence="15 16">
    <name type="scientific">Rotaria sordida</name>
    <dbReference type="NCBI Taxonomy" id="392033"/>
    <lineage>
        <taxon>Eukaryota</taxon>
        <taxon>Metazoa</taxon>
        <taxon>Spiralia</taxon>
        <taxon>Gnathifera</taxon>
        <taxon>Rotifera</taxon>
        <taxon>Eurotatoria</taxon>
        <taxon>Bdelloidea</taxon>
        <taxon>Philodinida</taxon>
        <taxon>Philodinidae</taxon>
        <taxon>Rotaria</taxon>
    </lineage>
</organism>
<evidence type="ECO:0000256" key="7">
    <source>
        <dbReference type="ARBA" id="ARBA00022701"/>
    </source>
</evidence>
<comment type="function">
    <text evidence="1">Microtubule-binding protein that localizes to the microtubular manchette of elongating spermatids.</text>
</comment>
<evidence type="ECO:0000256" key="13">
    <source>
        <dbReference type="ARBA" id="ARBA00047162"/>
    </source>
</evidence>
<comment type="similarity">
    <text evidence="4">Belongs to the CCDC181 family.</text>
</comment>
<evidence type="ECO:0000256" key="5">
    <source>
        <dbReference type="ARBA" id="ARBA00022306"/>
    </source>
</evidence>
<feature type="region of interest" description="Disordered" evidence="14">
    <location>
        <begin position="182"/>
        <end position="205"/>
    </location>
</feature>
<comment type="caution">
    <text evidence="15">The sequence shown here is derived from an EMBL/GenBank/DDBJ whole genome shotgun (WGS) entry which is preliminary data.</text>
</comment>
<accession>A0A815GJW2</accession>
<feature type="compositionally biased region" description="Polar residues" evidence="14">
    <location>
        <begin position="351"/>
        <end position="372"/>
    </location>
</feature>
<evidence type="ECO:0000256" key="2">
    <source>
        <dbReference type="ARBA" id="ARBA00004230"/>
    </source>
</evidence>
<dbReference type="PANTHER" id="PTHR14320:SF2">
    <property type="entry name" value="COILED-COIL DOMAIN-CONTAINING PROTEIN 181"/>
    <property type="match status" value="1"/>
</dbReference>
<feature type="compositionally biased region" description="Polar residues" evidence="14">
    <location>
        <begin position="183"/>
        <end position="194"/>
    </location>
</feature>
<gene>
    <name evidence="15" type="ORF">JXQ802_LOCUS31571</name>
</gene>
<evidence type="ECO:0000313" key="15">
    <source>
        <dbReference type="EMBL" id="CAF1340995.1"/>
    </source>
</evidence>
<evidence type="ECO:0000256" key="4">
    <source>
        <dbReference type="ARBA" id="ARBA00005737"/>
    </source>
</evidence>
<evidence type="ECO:0000256" key="8">
    <source>
        <dbReference type="ARBA" id="ARBA00022846"/>
    </source>
</evidence>
<keyword evidence="6" id="KW-0963">Cytoplasm</keyword>
<feature type="compositionally biased region" description="Polar residues" evidence="14">
    <location>
        <begin position="254"/>
        <end position="275"/>
    </location>
</feature>
<dbReference type="GO" id="GO:0005874">
    <property type="term" value="C:microtubule"/>
    <property type="evidence" value="ECO:0007669"/>
    <property type="project" value="UniProtKB-KW"/>
</dbReference>
<keyword evidence="9" id="KW-0175">Coiled coil</keyword>
<sequence length="580" mass="67451">MTMATATSTFASYDRSIPPSSAIFRMSNNPTLSRQNHDFFTTNTNTTVPRYGHCLDDMDILTLKRQYANIDLFDQSTLSNSAEDLSQLDRPSYECDIFGQDENDIDDYDIPYDDGYDYNLIIQERLKKANEEFEHDQTPAELKHRQRVSFDAIVKAVDIIQDPTELDHDDDLVRRSIPPVLEESSTTITSPRSETSTHEYTVPLNDTQPKEGLTLLQQIKALQFHNAQLINERWASTTDNENNDNSLNREDDLSVSSCKSNENNNETQNMLKATSNSTVSKKAMIVAVNGRFDLQDEDDYIAKHHMKSTTTTNNNNKISFLPAPPTEPKKNQDLPHRPFPVRPKSSDSGRRTNTNSANLSSDKNTKIQTTTRQRPKSAGTVKNVETYTDKPLSGIDFNELLRKAAEKKRAELREERRKKKEAEEKRQQELAKAEESYKRWLQEKDSERKRINEEKRLEKEELETRQAEEEKELTDLREKKYKEWLERKGQETKIANEFKKLKADENEMISGSSSSSINNASRDSNHRAFQRWLRRKYEQSMEQKRQLHLEAKLQRRRQRRSLKRHQLQQDLQLAKSFGYS</sequence>
<evidence type="ECO:0000256" key="12">
    <source>
        <dbReference type="ARBA" id="ARBA00023273"/>
    </source>
</evidence>
<evidence type="ECO:0000313" key="16">
    <source>
        <dbReference type="Proteomes" id="UP000663870"/>
    </source>
</evidence>
<comment type="subcellular location">
    <subcellularLocation>
        <location evidence="2">Cell projection</location>
        <location evidence="2">Cilium</location>
        <location evidence="2">Flagellum</location>
    </subcellularLocation>
    <subcellularLocation>
        <location evidence="3">Cytoplasm</location>
        <location evidence="3">Cytoskeleton</location>
    </subcellularLocation>
</comment>
<evidence type="ECO:0000256" key="11">
    <source>
        <dbReference type="ARBA" id="ARBA00023212"/>
    </source>
</evidence>
<feature type="compositionally biased region" description="Low complexity" evidence="14">
    <location>
        <begin position="510"/>
        <end position="522"/>
    </location>
</feature>
<dbReference type="GO" id="GO:0031514">
    <property type="term" value="C:motile cilium"/>
    <property type="evidence" value="ECO:0007669"/>
    <property type="project" value="UniProtKB-SubCell"/>
</dbReference>
<reference evidence="15" key="1">
    <citation type="submission" date="2021-02" db="EMBL/GenBank/DDBJ databases">
        <authorList>
            <person name="Nowell W R."/>
        </authorList>
    </citation>
    <scope>NUCLEOTIDE SEQUENCE</scope>
</reference>
<proteinExistence type="inferred from homology"/>
<comment type="subunit">
    <text evidence="13">Homodimer. Interacts with HOOK1. Interacts with HOOK2. Interacts with HOOK3.</text>
</comment>
<protein>
    <recommendedName>
        <fullName evidence="5">Coiled-coil domain-containing protein 181</fullName>
    </recommendedName>
</protein>
<dbReference type="InterPro" id="IPR026687">
    <property type="entry name" value="CCDC181"/>
</dbReference>
<feature type="region of interest" description="Disordered" evidence="14">
    <location>
        <begin position="413"/>
        <end position="473"/>
    </location>
</feature>
<feature type="region of interest" description="Disordered" evidence="14">
    <location>
        <begin position="306"/>
        <end position="385"/>
    </location>
</feature>
<keyword evidence="16" id="KW-1185">Reference proteome</keyword>
<dbReference type="AlphaFoldDB" id="A0A815GJW2"/>
<name>A0A815GJW2_9BILA</name>
<evidence type="ECO:0000256" key="9">
    <source>
        <dbReference type="ARBA" id="ARBA00023054"/>
    </source>
</evidence>
<keyword evidence="7" id="KW-0493">Microtubule</keyword>
<keyword evidence="11" id="KW-0206">Cytoskeleton</keyword>
<evidence type="ECO:0000256" key="3">
    <source>
        <dbReference type="ARBA" id="ARBA00004245"/>
    </source>
</evidence>
<keyword evidence="10" id="KW-0969">Cilium</keyword>
<dbReference type="GO" id="GO:0008017">
    <property type="term" value="F:microtubule binding"/>
    <property type="evidence" value="ECO:0007669"/>
    <property type="project" value="InterPro"/>
</dbReference>
<keyword evidence="12" id="KW-0966">Cell projection</keyword>